<gene>
    <name evidence="1" type="ORF">Goshw_002057</name>
</gene>
<name>A0A7J9M9I7_GOSSC</name>
<dbReference type="AlphaFoldDB" id="A0A7J9M9I7"/>
<dbReference type="EMBL" id="JABFAF010000010">
    <property type="protein sequence ID" value="MBA0867624.1"/>
    <property type="molecule type" value="Genomic_DNA"/>
</dbReference>
<accession>A0A7J9M9I7</accession>
<proteinExistence type="predicted"/>
<keyword evidence="2" id="KW-1185">Reference proteome</keyword>
<evidence type="ECO:0000313" key="2">
    <source>
        <dbReference type="Proteomes" id="UP000593576"/>
    </source>
</evidence>
<organism evidence="1 2">
    <name type="scientific">Gossypium schwendimanii</name>
    <name type="common">Cotton</name>
    <dbReference type="NCBI Taxonomy" id="34291"/>
    <lineage>
        <taxon>Eukaryota</taxon>
        <taxon>Viridiplantae</taxon>
        <taxon>Streptophyta</taxon>
        <taxon>Embryophyta</taxon>
        <taxon>Tracheophyta</taxon>
        <taxon>Spermatophyta</taxon>
        <taxon>Magnoliopsida</taxon>
        <taxon>eudicotyledons</taxon>
        <taxon>Gunneridae</taxon>
        <taxon>Pentapetalae</taxon>
        <taxon>rosids</taxon>
        <taxon>malvids</taxon>
        <taxon>Malvales</taxon>
        <taxon>Malvaceae</taxon>
        <taxon>Malvoideae</taxon>
        <taxon>Gossypium</taxon>
    </lineage>
</organism>
<sequence length="119" mass="14025">MATTSFEIEKFDGVTNFNLRQVQMTILVQTGLKKEVLMEKTSSALWKRLETFYATKSLANHFVLKQHLFTFRMNKSELLRDHISQFITLLNNLKNIEVQIDDEDQRQTLVRRCEGPFVE</sequence>
<dbReference type="Pfam" id="PF14223">
    <property type="entry name" value="Retrotran_gag_2"/>
    <property type="match status" value="1"/>
</dbReference>
<dbReference type="OrthoDB" id="8042871at2759"/>
<evidence type="ECO:0000313" key="1">
    <source>
        <dbReference type="EMBL" id="MBA0867624.1"/>
    </source>
</evidence>
<protein>
    <submittedName>
        <fullName evidence="1">Uncharacterized protein</fullName>
    </submittedName>
</protein>
<comment type="caution">
    <text evidence="1">The sequence shown here is derived from an EMBL/GenBank/DDBJ whole genome shotgun (WGS) entry which is preliminary data.</text>
</comment>
<reference evidence="1 2" key="1">
    <citation type="journal article" date="2019" name="Genome Biol. Evol.">
        <title>Insights into the evolution of the New World diploid cottons (Gossypium, subgenus Houzingenia) based on genome sequencing.</title>
        <authorList>
            <person name="Grover C.E."/>
            <person name="Arick M.A. 2nd"/>
            <person name="Thrash A."/>
            <person name="Conover J.L."/>
            <person name="Sanders W.S."/>
            <person name="Peterson D.G."/>
            <person name="Frelichowski J.E."/>
            <person name="Scheffler J.A."/>
            <person name="Scheffler B.E."/>
            <person name="Wendel J.F."/>
        </authorList>
    </citation>
    <scope>NUCLEOTIDE SEQUENCE [LARGE SCALE GENOMIC DNA]</scope>
    <source>
        <strain evidence="1">1</strain>
        <tissue evidence="1">Leaf</tissue>
    </source>
</reference>
<dbReference type="Proteomes" id="UP000593576">
    <property type="component" value="Unassembled WGS sequence"/>
</dbReference>